<reference evidence="1 2" key="2">
    <citation type="submission" date="2015-01" db="EMBL/GenBank/DDBJ databases">
        <title>Genome sequence of a Bifidobacterium animalis strain.</title>
        <authorList>
            <person name="Bogovic-Matijasic B."/>
            <person name="Hacin B."/>
            <person name="Citar M."/>
            <person name="Svigelj K."/>
            <person name="Stempelj M."/>
            <person name="Rogelj I."/>
        </authorList>
    </citation>
    <scope>NUCLEOTIDE SEQUENCE [LARGE SCALE GENOMIC DNA]</scope>
    <source>
        <strain evidence="1 2">IM386</strain>
    </source>
</reference>
<proteinExistence type="predicted"/>
<dbReference type="GO" id="GO:0016787">
    <property type="term" value="F:hydrolase activity"/>
    <property type="evidence" value="ECO:0007669"/>
    <property type="project" value="UniProtKB-KW"/>
</dbReference>
<gene>
    <name evidence="1" type="ORF">BANIM336_00381</name>
</gene>
<evidence type="ECO:0000313" key="2">
    <source>
        <dbReference type="Proteomes" id="UP000035645"/>
    </source>
</evidence>
<evidence type="ECO:0000313" key="1">
    <source>
        <dbReference type="EMBL" id="CDI67072.1"/>
    </source>
</evidence>
<sequence length="134" mass="14883">MGTRCTPQALAGRVNVYNRISPTKAPCDSIRRVASMRITTAHGVQEHTHVTLGGIEQYVQIRGEDRLTPSSCGCMAGNAPCPITRHGVELARSVRPRRSARAGFTLGSSEYEDGECVRKWRHGTDHRYHRRARA</sequence>
<protein>
    <submittedName>
        <fullName evidence="1">Alpha/beta hydrolase fold</fullName>
    </submittedName>
</protein>
<comment type="caution">
    <text evidence="1">The sequence shown here is derived from an EMBL/GenBank/DDBJ whole genome shotgun (WGS) entry which is preliminary data.</text>
</comment>
<dbReference type="EMBL" id="CBUQ010000005">
    <property type="protein sequence ID" value="CDI67072.1"/>
    <property type="molecule type" value="Genomic_DNA"/>
</dbReference>
<keyword evidence="1" id="KW-0378">Hydrolase</keyword>
<dbReference type="Proteomes" id="UP000035645">
    <property type="component" value="Unassembled WGS sequence"/>
</dbReference>
<organism evidence="1 2">
    <name type="scientific">Bifidobacterium animalis subsp. animalis IM386</name>
    <dbReference type="NCBI Taxonomy" id="1402194"/>
    <lineage>
        <taxon>Bacteria</taxon>
        <taxon>Bacillati</taxon>
        <taxon>Actinomycetota</taxon>
        <taxon>Actinomycetes</taxon>
        <taxon>Bifidobacteriales</taxon>
        <taxon>Bifidobacteriaceae</taxon>
        <taxon>Bifidobacterium</taxon>
    </lineage>
</organism>
<accession>A0AAV2W0W5</accession>
<reference evidence="1 2" key="1">
    <citation type="submission" date="2013-10" db="EMBL/GenBank/DDBJ databases">
        <authorList>
            <person name="Manrique M."/>
        </authorList>
    </citation>
    <scope>NUCLEOTIDE SEQUENCE [LARGE SCALE GENOMIC DNA]</scope>
    <source>
        <strain evidence="1 2">IM386</strain>
    </source>
</reference>
<name>A0AAV2W0W5_9BIFI</name>
<dbReference type="AlphaFoldDB" id="A0AAV2W0W5"/>